<comment type="caution">
    <text evidence="3">The sequence shown here is derived from an EMBL/GenBank/DDBJ whole genome shotgun (WGS) entry which is preliminary data.</text>
</comment>
<dbReference type="PANTHER" id="PTHR31751:SF42">
    <property type="entry name" value="PROTEIN CBG10204"/>
    <property type="match status" value="1"/>
</dbReference>
<reference evidence="3 4" key="1">
    <citation type="journal article" date="2017" name="PLoS Biol.">
        <title>The sea cucumber genome provides insights into morphological evolution and visceral regeneration.</title>
        <authorList>
            <person name="Zhang X."/>
            <person name="Sun L."/>
            <person name="Yuan J."/>
            <person name="Sun Y."/>
            <person name="Gao Y."/>
            <person name="Zhang L."/>
            <person name="Li S."/>
            <person name="Dai H."/>
            <person name="Hamel J.F."/>
            <person name="Liu C."/>
            <person name="Yu Y."/>
            <person name="Liu S."/>
            <person name="Lin W."/>
            <person name="Guo K."/>
            <person name="Jin S."/>
            <person name="Xu P."/>
            <person name="Storey K.B."/>
            <person name="Huan P."/>
            <person name="Zhang T."/>
            <person name="Zhou Y."/>
            <person name="Zhang J."/>
            <person name="Lin C."/>
            <person name="Li X."/>
            <person name="Xing L."/>
            <person name="Huo D."/>
            <person name="Sun M."/>
            <person name="Wang L."/>
            <person name="Mercier A."/>
            <person name="Li F."/>
            <person name="Yang H."/>
            <person name="Xiang J."/>
        </authorList>
    </citation>
    <scope>NUCLEOTIDE SEQUENCE [LARGE SCALE GENOMIC DNA]</scope>
    <source>
        <strain evidence="3">Shaxun</strain>
        <tissue evidence="3">Muscle</tissue>
    </source>
</reference>
<feature type="domain" description="Mutator-like transposase" evidence="2">
    <location>
        <begin position="17"/>
        <end position="135"/>
    </location>
</feature>
<dbReference type="OrthoDB" id="5814287at2759"/>
<sequence>MSVQKVVDMELVQVSETGASQRMEAVGFQRCMDRVLNDYKLNVKRFATDRHTGIRKLMRTKYSSVKHNFDIFHLAKNIKSKLRKAAKKKGNEELEPWIKSIINHLWFCARACNKDQELLVQMWSSVVYHVLGQHEWSDDPNLPLFQKCGHDPLTDLQQRKKIWLKAGSSAHEALKKVALAKRLLKDIRFLAEFMHTGALEVFHNVLLKYAPKRLEFGYSSMTARLKLAAIDHNQNVGRAKAVVKKPHKGSSARGEVQYKKVFTKMTKSWVLKARYEAKNYDYVKDLMKGVVYRRQTRTIDPVPAAPAKNIAPTEAPSKEEMLKSHASRF</sequence>
<evidence type="ECO:0000259" key="2">
    <source>
        <dbReference type="Pfam" id="PF20700"/>
    </source>
</evidence>
<proteinExistence type="predicted"/>
<dbReference type="Pfam" id="PF20700">
    <property type="entry name" value="Mutator"/>
    <property type="match status" value="1"/>
</dbReference>
<evidence type="ECO:0000313" key="3">
    <source>
        <dbReference type="EMBL" id="PIK43414.1"/>
    </source>
</evidence>
<accession>A0A2G8K5X7</accession>
<evidence type="ECO:0000256" key="1">
    <source>
        <dbReference type="SAM" id="MobiDB-lite"/>
    </source>
</evidence>
<protein>
    <recommendedName>
        <fullName evidence="2">Mutator-like transposase domain-containing protein</fullName>
    </recommendedName>
</protein>
<evidence type="ECO:0000313" key="4">
    <source>
        <dbReference type="Proteomes" id="UP000230750"/>
    </source>
</evidence>
<dbReference type="EMBL" id="MRZV01000852">
    <property type="protein sequence ID" value="PIK43414.1"/>
    <property type="molecule type" value="Genomic_DNA"/>
</dbReference>
<organism evidence="3 4">
    <name type="scientific">Stichopus japonicus</name>
    <name type="common">Sea cucumber</name>
    <dbReference type="NCBI Taxonomy" id="307972"/>
    <lineage>
        <taxon>Eukaryota</taxon>
        <taxon>Metazoa</taxon>
        <taxon>Echinodermata</taxon>
        <taxon>Eleutherozoa</taxon>
        <taxon>Echinozoa</taxon>
        <taxon>Holothuroidea</taxon>
        <taxon>Aspidochirotacea</taxon>
        <taxon>Aspidochirotida</taxon>
        <taxon>Stichopodidae</taxon>
        <taxon>Apostichopus</taxon>
    </lineage>
</organism>
<gene>
    <name evidence="3" type="ORF">BSL78_19745</name>
</gene>
<keyword evidence="4" id="KW-1185">Reference proteome</keyword>
<dbReference type="STRING" id="307972.A0A2G8K5X7"/>
<name>A0A2G8K5X7_STIJA</name>
<dbReference type="PANTHER" id="PTHR31751">
    <property type="entry name" value="SI:CH211-108C17.2-RELATED-RELATED"/>
    <property type="match status" value="1"/>
</dbReference>
<dbReference type="AlphaFoldDB" id="A0A2G8K5X7"/>
<feature type="region of interest" description="Disordered" evidence="1">
    <location>
        <begin position="303"/>
        <end position="329"/>
    </location>
</feature>
<dbReference type="InterPro" id="IPR049012">
    <property type="entry name" value="Mutator_transp_dom"/>
</dbReference>
<dbReference type="Proteomes" id="UP000230750">
    <property type="component" value="Unassembled WGS sequence"/>
</dbReference>